<evidence type="ECO:0000256" key="1">
    <source>
        <dbReference type="ARBA" id="ARBA00001947"/>
    </source>
</evidence>
<evidence type="ECO:0000256" key="10">
    <source>
        <dbReference type="RuleBase" id="RU367011"/>
    </source>
</evidence>
<feature type="domain" description="Alpha-carbonic anhydrase" evidence="11">
    <location>
        <begin position="21"/>
        <end position="239"/>
    </location>
</feature>
<dbReference type="InterPro" id="IPR023561">
    <property type="entry name" value="Carbonic_anhydrase_a-class"/>
</dbReference>
<dbReference type="InterPro" id="IPR041891">
    <property type="entry name" value="Alpha_CA_prokaryot-like"/>
</dbReference>
<dbReference type="PROSITE" id="PS51144">
    <property type="entry name" value="ALPHA_CA_2"/>
    <property type="match status" value="1"/>
</dbReference>
<dbReference type="CDD" id="cd03124">
    <property type="entry name" value="alpha_CA_prokaryotic_like"/>
    <property type="match status" value="1"/>
</dbReference>
<feature type="chain" id="PRO_5025086400" description="Carbonic anhydrase" evidence="10">
    <location>
        <begin position="21"/>
        <end position="239"/>
    </location>
</feature>
<comment type="similarity">
    <text evidence="3 10">Belongs to the alpha-carbonic anhydrase family.</text>
</comment>
<evidence type="ECO:0000259" key="11">
    <source>
        <dbReference type="PROSITE" id="PS51144"/>
    </source>
</evidence>
<keyword evidence="10" id="KW-0732">Signal</keyword>
<feature type="signal peptide" evidence="10">
    <location>
        <begin position="1"/>
        <end position="20"/>
    </location>
</feature>
<comment type="caution">
    <text evidence="12">The sequence shown here is derived from an EMBL/GenBank/DDBJ whole genome shotgun (WGS) entry which is preliminary data.</text>
</comment>
<dbReference type="EMBL" id="QFWT01000001">
    <property type="protein sequence ID" value="PWI34971.1"/>
    <property type="molecule type" value="Genomic_DNA"/>
</dbReference>
<evidence type="ECO:0000313" key="13">
    <source>
        <dbReference type="Proteomes" id="UP000245362"/>
    </source>
</evidence>
<dbReference type="AlphaFoldDB" id="A0A2U3BDV5"/>
<keyword evidence="8 10" id="KW-0456">Lyase</keyword>
<dbReference type="SMART" id="SM01057">
    <property type="entry name" value="Carb_anhydrase"/>
    <property type="match status" value="1"/>
</dbReference>
<dbReference type="RefSeq" id="WP_109318124.1">
    <property type="nucleotide sequence ID" value="NZ_QFWT01000001.1"/>
</dbReference>
<comment type="function">
    <text evidence="2 10">Reversible hydration of carbon dioxide.</text>
</comment>
<proteinExistence type="inferred from homology"/>
<evidence type="ECO:0000256" key="7">
    <source>
        <dbReference type="ARBA" id="ARBA00022833"/>
    </source>
</evidence>
<dbReference type="GO" id="GO:0008270">
    <property type="term" value="F:zinc ion binding"/>
    <property type="evidence" value="ECO:0007669"/>
    <property type="project" value="UniProtKB-UniRule"/>
</dbReference>
<dbReference type="GO" id="GO:0004089">
    <property type="term" value="F:carbonate dehydratase activity"/>
    <property type="evidence" value="ECO:0007669"/>
    <property type="project" value="UniProtKB-UniRule"/>
</dbReference>
<evidence type="ECO:0000256" key="6">
    <source>
        <dbReference type="ARBA" id="ARBA00022723"/>
    </source>
</evidence>
<dbReference type="InterPro" id="IPR036398">
    <property type="entry name" value="CA_dom_sf"/>
</dbReference>
<keyword evidence="6 10" id="KW-0479">Metal-binding</keyword>
<comment type="cofactor">
    <cofactor evidence="1 10">
        <name>Zn(2+)</name>
        <dbReference type="ChEBI" id="CHEBI:29105"/>
    </cofactor>
</comment>
<name>A0A2U3BDV5_9VIBR</name>
<evidence type="ECO:0000256" key="4">
    <source>
        <dbReference type="ARBA" id="ARBA00012925"/>
    </source>
</evidence>
<dbReference type="PROSITE" id="PS00162">
    <property type="entry name" value="ALPHA_CA_1"/>
    <property type="match status" value="1"/>
</dbReference>
<evidence type="ECO:0000256" key="5">
    <source>
        <dbReference type="ARBA" id="ARBA00014628"/>
    </source>
</evidence>
<dbReference type="PANTHER" id="PTHR18952:SF265">
    <property type="entry name" value="CARBONIC ANHYDRASE"/>
    <property type="match status" value="1"/>
</dbReference>
<dbReference type="Gene3D" id="3.10.200.10">
    <property type="entry name" value="Alpha carbonic anhydrase"/>
    <property type="match status" value="1"/>
</dbReference>
<keyword evidence="7 10" id="KW-0862">Zinc</keyword>
<organism evidence="12 13">
    <name type="scientific">Vibrio albus</name>
    <dbReference type="NCBI Taxonomy" id="2200953"/>
    <lineage>
        <taxon>Bacteria</taxon>
        <taxon>Pseudomonadati</taxon>
        <taxon>Pseudomonadota</taxon>
        <taxon>Gammaproteobacteria</taxon>
        <taxon>Vibrionales</taxon>
        <taxon>Vibrionaceae</taxon>
        <taxon>Vibrio</taxon>
    </lineage>
</organism>
<keyword evidence="13" id="KW-1185">Reference proteome</keyword>
<evidence type="ECO:0000256" key="8">
    <source>
        <dbReference type="ARBA" id="ARBA00023239"/>
    </source>
</evidence>
<comment type="catalytic activity">
    <reaction evidence="9 10">
        <text>hydrogencarbonate + H(+) = CO2 + H2O</text>
        <dbReference type="Rhea" id="RHEA:10748"/>
        <dbReference type="ChEBI" id="CHEBI:15377"/>
        <dbReference type="ChEBI" id="CHEBI:15378"/>
        <dbReference type="ChEBI" id="CHEBI:16526"/>
        <dbReference type="ChEBI" id="CHEBI:17544"/>
        <dbReference type="EC" id="4.2.1.1"/>
    </reaction>
</comment>
<reference evidence="12 13" key="1">
    <citation type="submission" date="2018-05" db="EMBL/GenBank/DDBJ databases">
        <title>Vibrio limimaris sp. nov., isolated from marine sediment.</title>
        <authorList>
            <person name="Li C.-M."/>
        </authorList>
    </citation>
    <scope>NUCLEOTIDE SEQUENCE [LARGE SCALE GENOMIC DNA]</scope>
    <source>
        <strain evidence="12 13">E4404</strain>
    </source>
</reference>
<dbReference type="PANTHER" id="PTHR18952">
    <property type="entry name" value="CARBONIC ANHYDRASE"/>
    <property type="match status" value="1"/>
</dbReference>
<dbReference type="InterPro" id="IPR001148">
    <property type="entry name" value="CA_dom"/>
</dbReference>
<evidence type="ECO:0000256" key="3">
    <source>
        <dbReference type="ARBA" id="ARBA00010718"/>
    </source>
</evidence>
<dbReference type="EC" id="4.2.1.1" evidence="4 10"/>
<dbReference type="Pfam" id="PF00194">
    <property type="entry name" value="Carb_anhydrase"/>
    <property type="match status" value="1"/>
</dbReference>
<dbReference type="InterPro" id="IPR018338">
    <property type="entry name" value="Carbonic_anhydrase_a-class_CS"/>
</dbReference>
<sequence length="239" mass="26058">MKKLLLASVLAGCVSVSVQASDWGYGEHHGPDSWGEVSVICAQGKNQSPIDVTNAVKANLEALSVSYNGDVVALTNNGHSLQANVTGKNELTIDGVVFELKQFHFHTPSENLIQGKQYPLEAHFVHADKQGNLAVVSVMYEMKEENKELAQLSSVLPEEGDTEQLAKSFPVADMLPSTGSYYRFNGSLTTPPCTEGVRWFVLEETQSLSSAQEQKLNKVMGNNNRPVQALNARKVIVNK</sequence>
<dbReference type="Proteomes" id="UP000245362">
    <property type="component" value="Unassembled WGS sequence"/>
</dbReference>
<protein>
    <recommendedName>
        <fullName evidence="5 10">Carbonic anhydrase</fullName>
        <ecNumber evidence="4 10">4.2.1.1</ecNumber>
    </recommendedName>
</protein>
<dbReference type="SUPFAM" id="SSF51069">
    <property type="entry name" value="Carbonic anhydrase"/>
    <property type="match status" value="1"/>
</dbReference>
<evidence type="ECO:0000313" key="12">
    <source>
        <dbReference type="EMBL" id="PWI34971.1"/>
    </source>
</evidence>
<evidence type="ECO:0000256" key="9">
    <source>
        <dbReference type="ARBA" id="ARBA00048348"/>
    </source>
</evidence>
<evidence type="ECO:0000256" key="2">
    <source>
        <dbReference type="ARBA" id="ARBA00002904"/>
    </source>
</evidence>
<dbReference type="OrthoDB" id="5327615at2"/>
<gene>
    <name evidence="12" type="ORF">DI392_01445</name>
</gene>
<accession>A0A2U3BDV5</accession>